<reference evidence="2 3" key="1">
    <citation type="submission" date="2016-10" db="EMBL/GenBank/DDBJ databases">
        <title>Draft genome sequence of Coniochaeta ligniaria NRRL30616, a lignocellulolytic fungus for bioabatement of inhibitors in plant biomass hydrolysates.</title>
        <authorList>
            <consortium name="DOE Joint Genome Institute"/>
            <person name="Jimenez D.J."/>
            <person name="Hector R.E."/>
            <person name="Riley R."/>
            <person name="Sun H."/>
            <person name="Grigoriev I.V."/>
            <person name="Van Elsas J.D."/>
            <person name="Nichols N.N."/>
        </authorList>
    </citation>
    <scope>NUCLEOTIDE SEQUENCE [LARGE SCALE GENOMIC DNA]</scope>
    <source>
        <strain evidence="2 3">NRRL 30616</strain>
    </source>
</reference>
<keyword evidence="1" id="KW-0732">Signal</keyword>
<accession>A0A1J7IZU5</accession>
<feature type="chain" id="PRO_5012904977" evidence="1">
    <location>
        <begin position="26"/>
        <end position="127"/>
    </location>
</feature>
<name>A0A1J7IZU5_9PEZI</name>
<evidence type="ECO:0000313" key="3">
    <source>
        <dbReference type="Proteomes" id="UP000182658"/>
    </source>
</evidence>
<organism evidence="2 3">
    <name type="scientific">Coniochaeta ligniaria NRRL 30616</name>
    <dbReference type="NCBI Taxonomy" id="1408157"/>
    <lineage>
        <taxon>Eukaryota</taxon>
        <taxon>Fungi</taxon>
        <taxon>Dikarya</taxon>
        <taxon>Ascomycota</taxon>
        <taxon>Pezizomycotina</taxon>
        <taxon>Sordariomycetes</taxon>
        <taxon>Sordariomycetidae</taxon>
        <taxon>Coniochaetales</taxon>
        <taxon>Coniochaetaceae</taxon>
        <taxon>Coniochaeta</taxon>
    </lineage>
</organism>
<dbReference type="EMBL" id="KV875100">
    <property type="protein sequence ID" value="OIW26593.1"/>
    <property type="molecule type" value="Genomic_DNA"/>
</dbReference>
<proteinExistence type="predicted"/>
<keyword evidence="3" id="KW-1185">Reference proteome</keyword>
<dbReference type="InParanoid" id="A0A1J7IZU5"/>
<evidence type="ECO:0000256" key="1">
    <source>
        <dbReference type="SAM" id="SignalP"/>
    </source>
</evidence>
<evidence type="ECO:0000313" key="2">
    <source>
        <dbReference type="EMBL" id="OIW26593.1"/>
    </source>
</evidence>
<sequence length="127" mass="13920">MLWIRCLASLTACILLLLELRTNTAEQRVIVERHPEAARGQLMRDGVEELLNLSSMLGIVLRSVAVEGREELRDVLVHASLGRKPGGRQGMLLRFWCLGAARAAGALAVTAFLIRIPVLPTDHVTVS</sequence>
<dbReference type="AlphaFoldDB" id="A0A1J7IZU5"/>
<protein>
    <submittedName>
        <fullName evidence="2">Uncharacterized protein</fullName>
    </submittedName>
</protein>
<dbReference type="Proteomes" id="UP000182658">
    <property type="component" value="Unassembled WGS sequence"/>
</dbReference>
<gene>
    <name evidence="2" type="ORF">CONLIGDRAFT_481115</name>
</gene>
<feature type="signal peptide" evidence="1">
    <location>
        <begin position="1"/>
        <end position="25"/>
    </location>
</feature>